<evidence type="ECO:0000313" key="1">
    <source>
        <dbReference type="EMBL" id="TKA70902.1"/>
    </source>
</evidence>
<keyword evidence="2" id="KW-1185">Reference proteome</keyword>
<reference evidence="1 2" key="1">
    <citation type="submission" date="2017-03" db="EMBL/GenBank/DDBJ databases">
        <title>Genomes of endolithic fungi from Antarctica.</title>
        <authorList>
            <person name="Coleine C."/>
            <person name="Masonjones S."/>
            <person name="Stajich J.E."/>
        </authorList>
    </citation>
    <scope>NUCLEOTIDE SEQUENCE [LARGE SCALE GENOMIC DNA]</scope>
    <source>
        <strain evidence="1 2">CCFEE 5184</strain>
    </source>
</reference>
<dbReference type="Proteomes" id="UP000309340">
    <property type="component" value="Unassembled WGS sequence"/>
</dbReference>
<protein>
    <submittedName>
        <fullName evidence="1">Uncharacterized protein</fullName>
    </submittedName>
</protein>
<dbReference type="OrthoDB" id="74360at2759"/>
<dbReference type="EMBL" id="NAJQ01000377">
    <property type="protein sequence ID" value="TKA70902.1"/>
    <property type="molecule type" value="Genomic_DNA"/>
</dbReference>
<comment type="caution">
    <text evidence="1">The sequence shown here is derived from an EMBL/GenBank/DDBJ whole genome shotgun (WGS) entry which is preliminary data.</text>
</comment>
<organism evidence="1 2">
    <name type="scientific">Friedmanniomyces simplex</name>
    <dbReference type="NCBI Taxonomy" id="329884"/>
    <lineage>
        <taxon>Eukaryota</taxon>
        <taxon>Fungi</taxon>
        <taxon>Dikarya</taxon>
        <taxon>Ascomycota</taxon>
        <taxon>Pezizomycotina</taxon>
        <taxon>Dothideomycetes</taxon>
        <taxon>Dothideomycetidae</taxon>
        <taxon>Mycosphaerellales</taxon>
        <taxon>Teratosphaeriaceae</taxon>
        <taxon>Friedmanniomyces</taxon>
    </lineage>
</organism>
<accession>A0A4U0X3G7</accession>
<gene>
    <name evidence="1" type="ORF">B0A55_07488</name>
</gene>
<name>A0A4U0X3G7_9PEZI</name>
<proteinExistence type="predicted"/>
<sequence length="85" mass="9021">MSSSNLQYPTRAVSLTEHPASLPEADIADTVNHAAIAASAVAYLSDLSVNALTDNAIWRDCLALTGTLRTFFSPEVIASVWTDLA</sequence>
<evidence type="ECO:0000313" key="2">
    <source>
        <dbReference type="Proteomes" id="UP000309340"/>
    </source>
</evidence>
<feature type="non-terminal residue" evidence="1">
    <location>
        <position position="85"/>
    </location>
</feature>
<dbReference type="AlphaFoldDB" id="A0A4U0X3G7"/>